<evidence type="ECO:0000313" key="4">
    <source>
        <dbReference type="Proteomes" id="UP000676565"/>
    </source>
</evidence>
<feature type="signal peptide" evidence="2">
    <location>
        <begin position="1"/>
        <end position="20"/>
    </location>
</feature>
<name>A0ABS5C3S2_9BACT</name>
<feature type="compositionally biased region" description="Low complexity" evidence="1">
    <location>
        <begin position="224"/>
        <end position="244"/>
    </location>
</feature>
<protein>
    <submittedName>
        <fullName evidence="3">Uncharacterized protein</fullName>
    </submittedName>
</protein>
<feature type="compositionally biased region" description="Pro residues" evidence="1">
    <location>
        <begin position="441"/>
        <end position="455"/>
    </location>
</feature>
<evidence type="ECO:0000256" key="2">
    <source>
        <dbReference type="SAM" id="SignalP"/>
    </source>
</evidence>
<feature type="compositionally biased region" description="Pro residues" evidence="1">
    <location>
        <begin position="291"/>
        <end position="300"/>
    </location>
</feature>
<comment type="caution">
    <text evidence="3">The sequence shown here is derived from an EMBL/GenBank/DDBJ whole genome shotgun (WGS) entry which is preliminary data.</text>
</comment>
<feature type="compositionally biased region" description="Basic and acidic residues" evidence="1">
    <location>
        <begin position="111"/>
        <end position="126"/>
    </location>
</feature>
<evidence type="ECO:0000313" key="3">
    <source>
        <dbReference type="EMBL" id="MBP3960636.1"/>
    </source>
</evidence>
<proteinExistence type="predicted"/>
<feature type="region of interest" description="Disordered" evidence="1">
    <location>
        <begin position="196"/>
        <end position="308"/>
    </location>
</feature>
<reference evidence="3 4" key="1">
    <citation type="submission" date="2021-04" db="EMBL/GenBank/DDBJ databases">
        <authorList>
            <person name="Ivanova A."/>
        </authorList>
    </citation>
    <scope>NUCLEOTIDE SEQUENCE [LARGE SCALE GENOMIC DNA]</scope>
    <source>
        <strain evidence="3 4">G18</strain>
    </source>
</reference>
<dbReference type="EMBL" id="JAGKQQ010000002">
    <property type="protein sequence ID" value="MBP3960636.1"/>
    <property type="molecule type" value="Genomic_DNA"/>
</dbReference>
<feature type="compositionally biased region" description="Basic and acidic residues" evidence="1">
    <location>
        <begin position="394"/>
        <end position="421"/>
    </location>
</feature>
<keyword evidence="2" id="KW-0732">Signal</keyword>
<feature type="region of interest" description="Disordered" evidence="1">
    <location>
        <begin position="25"/>
        <end position="162"/>
    </location>
</feature>
<feature type="chain" id="PRO_5046032054" evidence="2">
    <location>
        <begin position="21"/>
        <end position="546"/>
    </location>
</feature>
<organism evidence="3 4">
    <name type="scientific">Gemmata palustris</name>
    <dbReference type="NCBI Taxonomy" id="2822762"/>
    <lineage>
        <taxon>Bacteria</taxon>
        <taxon>Pseudomonadati</taxon>
        <taxon>Planctomycetota</taxon>
        <taxon>Planctomycetia</taxon>
        <taxon>Gemmatales</taxon>
        <taxon>Gemmataceae</taxon>
        <taxon>Gemmata</taxon>
    </lineage>
</organism>
<feature type="compositionally biased region" description="Polar residues" evidence="1">
    <location>
        <begin position="129"/>
        <end position="151"/>
    </location>
</feature>
<gene>
    <name evidence="3" type="ORF">J8F10_35885</name>
</gene>
<sequence>MRTFVGVIAVLGLAVTVAVAQPPRERGATFRPPEALKPGEAPVARGAADDFPPSSFPTTPVTRSGTGTGSGRPGVAGPAWLSGPGTDPGVVPAAGSLTRGRGDVRQLTPQPKDDPALSSKGFERPKGSSAPQQQQPEPTASTPFRGTSASGSPVFAGPPAYRWYGWGTVTPGANPFAPTGQYPKASANWYSITGATPGAFPVPVMNPLRTPPGTEPPSYGTSRAAAPPQSVVPVATQSQPQLQPQLPPAPQFQPRLQPQTPQPNTPGADRPEPPKFNPTGESKFSPGPDVGSPPSPPAPVQKPSVPVNIPRITAPPIVPPVAIAPPVVPEPTAVAVKEPAPIPFPPAMKPEPAAELPPVGPRISAPSILPAMEPTKPVATPQPPPGALPISVTEEPKPEEPARVEVKDVKPPEAPKREEYHWQTAPASTQPAPGTWAPASSTPPAPAAAPAPPANDVPAWKSGAANAKLIVARAQMNDNTPDPIATLIREVCQGRATFVEVRWTGTKKLIVSFEVRTAPEAQKLVTDISRQKELAPYQIDFCAIVK</sequence>
<keyword evidence="4" id="KW-1185">Reference proteome</keyword>
<dbReference type="RefSeq" id="WP_210662867.1">
    <property type="nucleotide sequence ID" value="NZ_JAGKQQ010000002.1"/>
</dbReference>
<feature type="compositionally biased region" description="Low complexity" evidence="1">
    <location>
        <begin position="49"/>
        <end position="65"/>
    </location>
</feature>
<evidence type="ECO:0000256" key="1">
    <source>
        <dbReference type="SAM" id="MobiDB-lite"/>
    </source>
</evidence>
<feature type="compositionally biased region" description="Low complexity" evidence="1">
    <location>
        <begin position="431"/>
        <end position="440"/>
    </location>
</feature>
<feature type="region of interest" description="Disordered" evidence="1">
    <location>
        <begin position="347"/>
        <end position="457"/>
    </location>
</feature>
<dbReference type="Proteomes" id="UP000676565">
    <property type="component" value="Unassembled WGS sequence"/>
</dbReference>
<accession>A0ABS5C3S2</accession>